<sequence length="113" mass="12919">MLSTMQKKVKISHLILFIPVLFWLVAKPISLFAVETGAVKTEKTSKHTIVKAEQHVYQSATTLQLDFPQDWNFTSPTEIFVARSMQAIKLPAFTHRTQFLRILFTQFIATLAP</sequence>
<gene>
    <name evidence="1" type="ORF">SKC35_10030</name>
</gene>
<organism evidence="1 2">
    <name type="scientific">Aquirufa originis</name>
    <dbReference type="NCBI Taxonomy" id="3096514"/>
    <lineage>
        <taxon>Bacteria</taxon>
        <taxon>Pseudomonadati</taxon>
        <taxon>Bacteroidota</taxon>
        <taxon>Cytophagia</taxon>
        <taxon>Cytophagales</taxon>
        <taxon>Flectobacillaceae</taxon>
        <taxon>Aquirufa</taxon>
    </lineage>
</organism>
<accession>A0ABW6D726</accession>
<dbReference type="Proteomes" id="UP001598112">
    <property type="component" value="Unassembled WGS sequence"/>
</dbReference>
<proteinExistence type="predicted"/>
<evidence type="ECO:0000313" key="2">
    <source>
        <dbReference type="Proteomes" id="UP001598112"/>
    </source>
</evidence>
<comment type="caution">
    <text evidence="1">The sequence shown here is derived from an EMBL/GenBank/DDBJ whole genome shotgun (WGS) entry which is preliminary data.</text>
</comment>
<reference evidence="1 2" key="1">
    <citation type="submission" date="2024-03" db="EMBL/GenBank/DDBJ databases">
        <title>Aquirufa genome sequencing.</title>
        <authorList>
            <person name="Pitt A."/>
            <person name="Hahn M.W."/>
        </authorList>
    </citation>
    <scope>NUCLEOTIDE SEQUENCE [LARGE SCALE GENOMIC DNA]</scope>
    <source>
        <strain evidence="1 2">KTFRIE-69F</strain>
    </source>
</reference>
<keyword evidence="2" id="KW-1185">Reference proteome</keyword>
<evidence type="ECO:0000313" key="1">
    <source>
        <dbReference type="EMBL" id="MFD3294026.1"/>
    </source>
</evidence>
<name>A0ABW6D726_9BACT</name>
<dbReference type="RefSeq" id="WP_377979245.1">
    <property type="nucleotide sequence ID" value="NZ_JBBKXY010000003.1"/>
</dbReference>
<protein>
    <submittedName>
        <fullName evidence="1">Uncharacterized protein</fullName>
    </submittedName>
</protein>
<dbReference type="EMBL" id="JBBKXY010000003">
    <property type="protein sequence ID" value="MFD3294026.1"/>
    <property type="molecule type" value="Genomic_DNA"/>
</dbReference>